<evidence type="ECO:0000313" key="2">
    <source>
        <dbReference type="Proteomes" id="UP000509429"/>
    </source>
</evidence>
<dbReference type="Proteomes" id="UP000509429">
    <property type="component" value="Chromosome"/>
</dbReference>
<dbReference type="RefSeq" id="WP_174605375.1">
    <property type="nucleotide sequence ID" value="NZ_CP054490.1"/>
</dbReference>
<proteinExistence type="predicted"/>
<dbReference type="EMBL" id="CP054490">
    <property type="protein sequence ID" value="QKQ23935.1"/>
    <property type="molecule type" value="Genomic_DNA"/>
</dbReference>
<dbReference type="KEGG" id="reo:HUE58_01830"/>
<name>A0A6N0HNQ8_9GAMM</name>
<dbReference type="AlphaFoldDB" id="A0A6N0HNQ8"/>
<organism evidence="1 2">
    <name type="scientific">Candidatus Ruthia endofausta</name>
    <dbReference type="NCBI Taxonomy" id="2738852"/>
    <lineage>
        <taxon>Bacteria</taxon>
        <taxon>Pseudomonadati</taxon>
        <taxon>Pseudomonadota</taxon>
        <taxon>Gammaproteobacteria</taxon>
        <taxon>Candidatus Pseudothioglobaceae</taxon>
        <taxon>Candidatus Ruthturnera</taxon>
    </lineage>
</organism>
<protein>
    <submittedName>
        <fullName evidence="1">Uncharacterized protein</fullName>
    </submittedName>
</protein>
<evidence type="ECO:0000313" key="1">
    <source>
        <dbReference type="EMBL" id="QKQ23935.1"/>
    </source>
</evidence>
<gene>
    <name evidence="1" type="ORF">HUE58_01830</name>
</gene>
<reference evidence="1 2" key="1">
    <citation type="submission" date="2020-05" db="EMBL/GenBank/DDBJ databases">
        <title>Horizontal transmission and recombination maintain forever young bacterial symbiont genomes.</title>
        <authorList>
            <person name="Russell S.L."/>
            <person name="Pepper-Tunick E."/>
            <person name="Svedberg J."/>
            <person name="Byrne A."/>
            <person name="Ruelas Castillo J."/>
            <person name="Vollmers C."/>
            <person name="Beinart R.A."/>
            <person name="Corbett-Detig R."/>
        </authorList>
    </citation>
    <scope>NUCLEOTIDE SEQUENCE [LARGE SCALE GENOMIC DNA]</scope>
    <source>
        <strain evidence="1">JDF_Ridge</strain>
    </source>
</reference>
<accession>A0A6N0HNQ8</accession>
<keyword evidence="2" id="KW-1185">Reference proteome</keyword>
<sequence>MNASLRSHYLEALGIPEFLHIQVKIQSLNRPKIDTQCLVIETKNLHSFCQIGKTQNFLFKMLGAIGLEKSDIKCVSTNIDDLNQTLKQYNAKTVLLMSADLKPSLMQHFVAHHPSEVLTNKQLKRETWEVLKKVKRCFK</sequence>